<dbReference type="PANTHER" id="PTHR10632:SF2">
    <property type="entry name" value="SULFIDE:QUINONE OXIDOREDUCTASE, MITOCHONDRIAL"/>
    <property type="match status" value="1"/>
</dbReference>
<dbReference type="SUPFAM" id="SSF51905">
    <property type="entry name" value="FAD/NAD(P)-binding domain"/>
    <property type="match status" value="2"/>
</dbReference>
<evidence type="ECO:0000313" key="2">
    <source>
        <dbReference type="EMBL" id="GLR63339.1"/>
    </source>
</evidence>
<organism evidence="2 3">
    <name type="scientific">Marinospirillum insulare</name>
    <dbReference type="NCBI Taxonomy" id="217169"/>
    <lineage>
        <taxon>Bacteria</taxon>
        <taxon>Pseudomonadati</taxon>
        <taxon>Pseudomonadota</taxon>
        <taxon>Gammaproteobacteria</taxon>
        <taxon>Oceanospirillales</taxon>
        <taxon>Oceanospirillaceae</taxon>
        <taxon>Marinospirillum</taxon>
    </lineage>
</organism>
<dbReference type="Proteomes" id="UP001156682">
    <property type="component" value="Unassembled WGS sequence"/>
</dbReference>
<dbReference type="RefSeq" id="WP_027852084.1">
    <property type="nucleotide sequence ID" value="NZ_BSOR01000015.1"/>
</dbReference>
<dbReference type="Pfam" id="PF07992">
    <property type="entry name" value="Pyr_redox_2"/>
    <property type="match status" value="1"/>
</dbReference>
<evidence type="ECO:0000259" key="1">
    <source>
        <dbReference type="Pfam" id="PF07992"/>
    </source>
</evidence>
<dbReference type="Gene3D" id="3.50.50.100">
    <property type="match status" value="1"/>
</dbReference>
<gene>
    <name evidence="2" type="ORF">GCM10007878_07740</name>
</gene>
<proteinExistence type="predicted"/>
<dbReference type="EMBL" id="BSOR01000015">
    <property type="protein sequence ID" value="GLR63339.1"/>
    <property type="molecule type" value="Genomic_DNA"/>
</dbReference>
<feature type="domain" description="FAD/NAD(P)-binding" evidence="1">
    <location>
        <begin position="44"/>
        <end position="162"/>
    </location>
</feature>
<dbReference type="PROSITE" id="PS51318">
    <property type="entry name" value="TAT"/>
    <property type="match status" value="1"/>
</dbReference>
<keyword evidence="3" id="KW-1185">Reference proteome</keyword>
<comment type="caution">
    <text evidence="2">The sequence shown here is derived from an EMBL/GenBank/DDBJ whole genome shotgun (WGS) entry which is preliminary data.</text>
</comment>
<name>A0ABQ5ZT55_9GAMM</name>
<dbReference type="InterPro" id="IPR006311">
    <property type="entry name" value="TAT_signal"/>
</dbReference>
<protein>
    <submittedName>
        <fullName evidence="2">Twin-arginine translocation pathway signal</fullName>
    </submittedName>
</protein>
<dbReference type="PANTHER" id="PTHR10632">
    <property type="entry name" value="SULFIDE:QUINONE OXIDOREDUCTASE"/>
    <property type="match status" value="1"/>
</dbReference>
<sequence>MPKKYLPFESVSRRDLLKFSVGAGVVGPLALTAGSVKAVNTKAHIVIVGAGAGGISIANRLTNSLQGAKITIIDTREKHYYQPGWTLVASGVWNQAKTETQVSDWLPKSVNWVKGMVAEYDPDNNQVILETGQSVAYDQLIIASGLQLRYDLIEGMDVGLIGQGKGIGSVYASLDAAAATNTEIKRWISKGSGTGLFNLPPTALKCAGAPLKMTFTTLHRLEDTGRRDDFNVEFMTPSGKLFGVPFYNDFVKQRFSDQGVTRNDFWTLKAVDADAKKATYSVKGGEDQVKDYDFLHVVPPMTAGAALENSPLAFQPGESFTGWMKVDRETLQNPDYPNVWGIGDVMGMPSNKTAASVKMHAKVLEENFLASLQGKPLTAKHNGYTSCPLITGIGKAMLVEFGWDSKLLPSFSFIDPKKESWTVWVMKERMLRPAYYAMLEGKI</sequence>
<dbReference type="InterPro" id="IPR015904">
    <property type="entry name" value="Sulphide_quinone_reductase"/>
</dbReference>
<reference evidence="3" key="1">
    <citation type="journal article" date="2019" name="Int. J. Syst. Evol. Microbiol.">
        <title>The Global Catalogue of Microorganisms (GCM) 10K type strain sequencing project: providing services to taxonomists for standard genome sequencing and annotation.</title>
        <authorList>
            <consortium name="The Broad Institute Genomics Platform"/>
            <consortium name="The Broad Institute Genome Sequencing Center for Infectious Disease"/>
            <person name="Wu L."/>
            <person name="Ma J."/>
        </authorList>
    </citation>
    <scope>NUCLEOTIDE SEQUENCE [LARGE SCALE GENOMIC DNA]</scope>
    <source>
        <strain evidence="3">NBRC 100033</strain>
    </source>
</reference>
<accession>A0ABQ5ZT55</accession>
<dbReference type="InterPro" id="IPR036188">
    <property type="entry name" value="FAD/NAD-bd_sf"/>
</dbReference>
<evidence type="ECO:0000313" key="3">
    <source>
        <dbReference type="Proteomes" id="UP001156682"/>
    </source>
</evidence>
<dbReference type="InterPro" id="IPR023753">
    <property type="entry name" value="FAD/NAD-binding_dom"/>
</dbReference>